<dbReference type="GO" id="GO:0000160">
    <property type="term" value="P:phosphorelay signal transduction system"/>
    <property type="evidence" value="ECO:0007669"/>
    <property type="project" value="InterPro"/>
</dbReference>
<organism evidence="5 6">
    <name type="scientific">Litoribrevibacter albus</name>
    <dbReference type="NCBI Taxonomy" id="1473156"/>
    <lineage>
        <taxon>Bacteria</taxon>
        <taxon>Pseudomonadati</taxon>
        <taxon>Pseudomonadota</taxon>
        <taxon>Gammaproteobacteria</taxon>
        <taxon>Oceanospirillales</taxon>
        <taxon>Oceanospirillaceae</taxon>
        <taxon>Litoribrevibacter</taxon>
    </lineage>
</organism>
<keyword evidence="6" id="KW-1185">Reference proteome</keyword>
<dbReference type="EMBL" id="BSNM01000003">
    <property type="protein sequence ID" value="GLQ30229.1"/>
    <property type="molecule type" value="Genomic_DNA"/>
</dbReference>
<dbReference type="InterPro" id="IPR011006">
    <property type="entry name" value="CheY-like_superfamily"/>
</dbReference>
<evidence type="ECO:0000256" key="2">
    <source>
        <dbReference type="PROSITE-ProRule" id="PRU00169"/>
    </source>
</evidence>
<reference evidence="5" key="2">
    <citation type="submission" date="2023-01" db="EMBL/GenBank/DDBJ databases">
        <title>Draft genome sequence of Litoribrevibacter albus strain NBRC 110071.</title>
        <authorList>
            <person name="Sun Q."/>
            <person name="Mori K."/>
        </authorList>
    </citation>
    <scope>NUCLEOTIDE SEQUENCE</scope>
    <source>
        <strain evidence="5">NBRC 110071</strain>
    </source>
</reference>
<evidence type="ECO:0000313" key="6">
    <source>
        <dbReference type="Proteomes" id="UP001161389"/>
    </source>
</evidence>
<keyword evidence="1 2" id="KW-0597">Phosphoprotein</keyword>
<dbReference type="RefSeq" id="WP_284378841.1">
    <property type="nucleotide sequence ID" value="NZ_BSNM01000003.1"/>
</dbReference>
<name>A0AA37S8Q6_9GAMM</name>
<feature type="domain" description="Response regulatory" evidence="4">
    <location>
        <begin position="7"/>
        <end position="123"/>
    </location>
</feature>
<sequence>MTAKKKRILIVDDSASDIHLLMENLKQEYAVIVARSGAKAMEMAMSAAKPDIILLDVVMPEMDGYETCRQLKNNAKTRDIDVIFVSAHDTIEEKLAGYDAGGCDYLIKPVEPLALLAKIKLAIKNSETKKEIENDKTYAVKTAMTAMSNAGEQGVVLQFLRNSFTANTRSKLLDMVADALNNFDLAYSILLGSDEQAITKSSNGDLPPLEKELLTRMSAKERIKEHRQRSIFKFGDVGLLIKNMPEDDEKRGRIRDHIAILLEGTAVKLNSLKAGSQLAEIVEDANTALSNIEQQQRQHKETAQKIMDQVLTEIETGIHQWSLTYEQENQLIQLVQGAIEKSLSHMEQGLKIDENMHSIISRLAET</sequence>
<dbReference type="PANTHER" id="PTHR44591:SF3">
    <property type="entry name" value="RESPONSE REGULATORY DOMAIN-CONTAINING PROTEIN"/>
    <property type="match status" value="1"/>
</dbReference>
<evidence type="ECO:0000256" key="3">
    <source>
        <dbReference type="SAM" id="Coils"/>
    </source>
</evidence>
<dbReference type="Proteomes" id="UP001161389">
    <property type="component" value="Unassembled WGS sequence"/>
</dbReference>
<proteinExistence type="predicted"/>
<dbReference type="SUPFAM" id="SSF52172">
    <property type="entry name" value="CheY-like"/>
    <property type="match status" value="1"/>
</dbReference>
<dbReference type="PANTHER" id="PTHR44591">
    <property type="entry name" value="STRESS RESPONSE REGULATOR PROTEIN 1"/>
    <property type="match status" value="1"/>
</dbReference>
<dbReference type="InterPro" id="IPR001789">
    <property type="entry name" value="Sig_transdc_resp-reg_receiver"/>
</dbReference>
<dbReference type="SMART" id="SM00448">
    <property type="entry name" value="REC"/>
    <property type="match status" value="1"/>
</dbReference>
<dbReference type="AlphaFoldDB" id="A0AA37S8Q6"/>
<dbReference type="Pfam" id="PF00072">
    <property type="entry name" value="Response_reg"/>
    <property type="match status" value="1"/>
</dbReference>
<keyword evidence="3" id="KW-0175">Coiled coil</keyword>
<dbReference type="InterPro" id="IPR050595">
    <property type="entry name" value="Bact_response_regulator"/>
</dbReference>
<accession>A0AA37S8Q6</accession>
<feature type="coiled-coil region" evidence="3">
    <location>
        <begin position="278"/>
        <end position="309"/>
    </location>
</feature>
<protein>
    <recommendedName>
        <fullName evidence="4">Response regulatory domain-containing protein</fullName>
    </recommendedName>
</protein>
<feature type="modified residue" description="4-aspartylphosphate" evidence="2">
    <location>
        <position position="56"/>
    </location>
</feature>
<reference evidence="5" key="1">
    <citation type="journal article" date="2014" name="Int. J. Syst. Evol. Microbiol.">
        <title>Complete genome sequence of Corynebacterium casei LMG S-19264T (=DSM 44701T), isolated from a smear-ripened cheese.</title>
        <authorList>
            <consortium name="US DOE Joint Genome Institute (JGI-PGF)"/>
            <person name="Walter F."/>
            <person name="Albersmeier A."/>
            <person name="Kalinowski J."/>
            <person name="Ruckert C."/>
        </authorList>
    </citation>
    <scope>NUCLEOTIDE SEQUENCE</scope>
    <source>
        <strain evidence="5">NBRC 110071</strain>
    </source>
</reference>
<evidence type="ECO:0000259" key="4">
    <source>
        <dbReference type="PROSITE" id="PS50110"/>
    </source>
</evidence>
<dbReference type="PROSITE" id="PS50110">
    <property type="entry name" value="RESPONSE_REGULATORY"/>
    <property type="match status" value="1"/>
</dbReference>
<evidence type="ECO:0000313" key="5">
    <source>
        <dbReference type="EMBL" id="GLQ30229.1"/>
    </source>
</evidence>
<evidence type="ECO:0000256" key="1">
    <source>
        <dbReference type="ARBA" id="ARBA00022553"/>
    </source>
</evidence>
<gene>
    <name evidence="5" type="ORF">GCM10007876_07070</name>
</gene>
<comment type="caution">
    <text evidence="5">The sequence shown here is derived from an EMBL/GenBank/DDBJ whole genome shotgun (WGS) entry which is preliminary data.</text>
</comment>
<dbReference type="Gene3D" id="3.40.50.2300">
    <property type="match status" value="1"/>
</dbReference>